<comment type="caution">
    <text evidence="3">The sequence shown here is derived from an EMBL/GenBank/DDBJ whole genome shotgun (WGS) entry which is preliminary data.</text>
</comment>
<dbReference type="RefSeq" id="WP_151112507.1">
    <property type="nucleotide sequence ID" value="NZ_WKJQ01000001.1"/>
</dbReference>
<keyword evidence="1" id="KW-0812">Transmembrane</keyword>
<feature type="transmembrane region" description="Helical" evidence="1">
    <location>
        <begin position="48"/>
        <end position="65"/>
    </location>
</feature>
<dbReference type="EMBL" id="WKJQ01000001">
    <property type="protein sequence ID" value="MRW97319.1"/>
    <property type="molecule type" value="Genomic_DNA"/>
</dbReference>
<organism evidence="3 4">
    <name type="scientific">Haloferax marinum</name>
    <dbReference type="NCBI Taxonomy" id="2666143"/>
    <lineage>
        <taxon>Archaea</taxon>
        <taxon>Methanobacteriati</taxon>
        <taxon>Methanobacteriota</taxon>
        <taxon>Stenosarchaea group</taxon>
        <taxon>Halobacteria</taxon>
        <taxon>Halobacteriales</taxon>
        <taxon>Haloferacaceae</taxon>
        <taxon>Haloferax</taxon>
    </lineage>
</organism>
<keyword evidence="1" id="KW-0472">Membrane</keyword>
<gene>
    <name evidence="3" type="ORF">GJR99_12145</name>
</gene>
<reference evidence="3 4" key="1">
    <citation type="submission" date="2019-11" db="EMBL/GenBank/DDBJ databases">
        <title>Whole genome sequence of Haloferax sp. MBLA0078.</title>
        <authorList>
            <person name="Seo M.-J."/>
            <person name="Cho E.-S."/>
        </authorList>
    </citation>
    <scope>NUCLEOTIDE SEQUENCE [LARGE SCALE GENOMIC DNA]</scope>
    <source>
        <strain evidence="3 4">MBLA0078</strain>
    </source>
</reference>
<accession>A0A6A8G848</accession>
<sequence>MSQETDTKPGIDATPIDTESEVAVLRTENQRLRREYLRARQSQYRKSALALGVVGLIAFGAAALLPTLKSVFIILGSIGIFTGTLLYFLTPDRLVPMSVGESSYHAHHSTGIHIREELGLADEAVYVSPDEDTNADTRLFIPQQTEYDIPDYEALGEFFVNADTPQTRGVSFTPTGQRLFDELSTGVVGTDVTPEDRFETLGDALVEQFELVDSVDLELNTDDGRATARIENPAYGSTDQFDHPAVSLLCVGLAESLDTPVRVDGHLESDNGTLVTLRF</sequence>
<dbReference type="Proteomes" id="UP000443423">
    <property type="component" value="Unassembled WGS sequence"/>
</dbReference>
<proteinExistence type="predicted"/>
<dbReference type="AlphaFoldDB" id="A0A6A8G848"/>
<protein>
    <recommendedName>
        <fullName evidence="2">DUF7982 domain-containing protein</fullName>
    </recommendedName>
</protein>
<keyword evidence="1" id="KW-1133">Transmembrane helix</keyword>
<name>A0A6A8G848_9EURY</name>
<dbReference type="InterPro" id="IPR058288">
    <property type="entry name" value="DUF7982"/>
</dbReference>
<keyword evidence="4" id="KW-1185">Reference proteome</keyword>
<evidence type="ECO:0000256" key="1">
    <source>
        <dbReference type="SAM" id="Phobius"/>
    </source>
</evidence>
<dbReference type="OrthoDB" id="214277at2157"/>
<evidence type="ECO:0000313" key="3">
    <source>
        <dbReference type="EMBL" id="MRW97319.1"/>
    </source>
</evidence>
<evidence type="ECO:0000259" key="2">
    <source>
        <dbReference type="Pfam" id="PF25939"/>
    </source>
</evidence>
<dbReference type="Pfam" id="PF25939">
    <property type="entry name" value="DUF7982"/>
    <property type="match status" value="1"/>
</dbReference>
<feature type="transmembrane region" description="Helical" evidence="1">
    <location>
        <begin position="71"/>
        <end position="89"/>
    </location>
</feature>
<feature type="domain" description="DUF7982" evidence="2">
    <location>
        <begin position="18"/>
        <end position="279"/>
    </location>
</feature>
<evidence type="ECO:0000313" key="4">
    <source>
        <dbReference type="Proteomes" id="UP000443423"/>
    </source>
</evidence>